<name>A0A0B5E0N1_9RHOB</name>
<accession>A0A0B5E0N1</accession>
<dbReference type="EMBL" id="CP004393">
    <property type="protein sequence ID" value="AJE48824.1"/>
    <property type="molecule type" value="Genomic_DNA"/>
</dbReference>
<keyword evidence="2" id="KW-1133">Transmembrane helix</keyword>
<evidence type="ECO:0000313" key="4">
    <source>
        <dbReference type="EMBL" id="AJE48824.1"/>
    </source>
</evidence>
<dbReference type="Pfam" id="PF07331">
    <property type="entry name" value="TctB"/>
    <property type="match status" value="1"/>
</dbReference>
<feature type="transmembrane region" description="Helical" evidence="2">
    <location>
        <begin position="9"/>
        <end position="28"/>
    </location>
</feature>
<keyword evidence="5" id="KW-1185">Reference proteome</keyword>
<feature type="transmembrane region" description="Helical" evidence="2">
    <location>
        <begin position="34"/>
        <end position="55"/>
    </location>
</feature>
<keyword evidence="2" id="KW-0472">Membrane</keyword>
<dbReference type="AlphaFoldDB" id="A0A0B5E0N1"/>
<dbReference type="InterPro" id="IPR009936">
    <property type="entry name" value="DUF1468"/>
</dbReference>
<gene>
    <name evidence="4" type="ORF">P73_4109</name>
</gene>
<feature type="region of interest" description="Disordered" evidence="1">
    <location>
        <begin position="65"/>
        <end position="86"/>
    </location>
</feature>
<sequence>MRAERLTRLLFDLFLFFVMVFSLVWITISDWNFYSALMPMVFSIFGVVMTGAVVLRDLLVPEGGETGRAEGGPAQDIDTVEGEGEDAGPDEYDETFGAFVPPMLMFFSWLVAFYIGIVIIGFLPAVAIATIAFLRIFGTARWLPAAIAAVLLVAASYYFYDTLMHVVWPDPLIMRLLE</sequence>
<evidence type="ECO:0000256" key="2">
    <source>
        <dbReference type="SAM" id="Phobius"/>
    </source>
</evidence>
<dbReference type="KEGG" id="cid:P73_4109"/>
<dbReference type="STRING" id="1208324.P73_4109"/>
<evidence type="ECO:0000256" key="1">
    <source>
        <dbReference type="SAM" id="MobiDB-lite"/>
    </source>
</evidence>
<dbReference type="HOGENOM" id="CLU_1508004_0_0_5"/>
<keyword evidence="2" id="KW-0812">Transmembrane</keyword>
<dbReference type="RefSeq" id="WP_052453480.1">
    <property type="nucleotide sequence ID" value="NZ_CP004393.1"/>
</dbReference>
<proteinExistence type="predicted"/>
<evidence type="ECO:0000313" key="5">
    <source>
        <dbReference type="Proteomes" id="UP000031521"/>
    </source>
</evidence>
<evidence type="ECO:0000259" key="3">
    <source>
        <dbReference type="Pfam" id="PF07331"/>
    </source>
</evidence>
<organism evidence="4 5">
    <name type="scientific">Celeribacter indicus</name>
    <dbReference type="NCBI Taxonomy" id="1208324"/>
    <lineage>
        <taxon>Bacteria</taxon>
        <taxon>Pseudomonadati</taxon>
        <taxon>Pseudomonadota</taxon>
        <taxon>Alphaproteobacteria</taxon>
        <taxon>Rhodobacterales</taxon>
        <taxon>Roseobacteraceae</taxon>
        <taxon>Celeribacter</taxon>
    </lineage>
</organism>
<feature type="transmembrane region" description="Helical" evidence="2">
    <location>
        <begin position="142"/>
        <end position="160"/>
    </location>
</feature>
<feature type="transmembrane region" description="Helical" evidence="2">
    <location>
        <begin position="111"/>
        <end position="136"/>
    </location>
</feature>
<protein>
    <recommendedName>
        <fullName evidence="3">DUF1468 domain-containing protein</fullName>
    </recommendedName>
</protein>
<reference evidence="4 5" key="1">
    <citation type="journal article" date="2014" name="Int. J. Syst. Evol. Microbiol.">
        <title>Celeribacter indicus sp. nov., a polycyclic aromatic hydrocarbon-degrading bacterium from deep-sea sediment and reclassification of Huaishuia halophila as Celeribacter halophilus comb. nov.</title>
        <authorList>
            <person name="Lai Q."/>
            <person name="Cao J."/>
            <person name="Yuan J."/>
            <person name="Li F."/>
            <person name="Shao Z."/>
        </authorList>
    </citation>
    <scope>NUCLEOTIDE SEQUENCE [LARGE SCALE GENOMIC DNA]</scope>
    <source>
        <strain evidence="4">P73</strain>
    </source>
</reference>
<feature type="domain" description="DUF1468" evidence="3">
    <location>
        <begin position="16"/>
        <end position="169"/>
    </location>
</feature>
<dbReference type="Proteomes" id="UP000031521">
    <property type="component" value="Chromosome"/>
</dbReference>